<gene>
    <name evidence="3" type="ORF">NBRC111893_1988</name>
</gene>
<accession>A0A401FN78</accession>
<comment type="caution">
    <text evidence="3">The sequence shown here is derived from an EMBL/GenBank/DDBJ whole genome shotgun (WGS) entry which is preliminary data.</text>
</comment>
<name>A0A401FN78_9LACO</name>
<comment type="similarity">
    <text evidence="1">Belongs to the PemK/MazF family.</text>
</comment>
<evidence type="ECO:0000256" key="2">
    <source>
        <dbReference type="ARBA" id="ARBA00022649"/>
    </source>
</evidence>
<organism evidence="3 4">
    <name type="scientific">Lentilactobacillus kosonis</name>
    <dbReference type="NCBI Taxonomy" id="2810561"/>
    <lineage>
        <taxon>Bacteria</taxon>
        <taxon>Bacillati</taxon>
        <taxon>Bacillota</taxon>
        <taxon>Bacilli</taxon>
        <taxon>Lactobacillales</taxon>
        <taxon>Lactobacillaceae</taxon>
        <taxon>Lentilactobacillus</taxon>
    </lineage>
</organism>
<dbReference type="Proteomes" id="UP000286974">
    <property type="component" value="Unassembled WGS sequence"/>
</dbReference>
<dbReference type="Pfam" id="PF02452">
    <property type="entry name" value="PemK_toxin"/>
    <property type="match status" value="1"/>
</dbReference>
<reference evidence="3 4" key="1">
    <citation type="submission" date="2017-11" db="EMBL/GenBank/DDBJ databases">
        <title>Draft Genome Sequence of Lactobacillus curieae NBRC 111893 isolated from Koso, a Japanese sugar-Vegetable Fermented Beverage.</title>
        <authorList>
            <person name="Chiou T.Y."/>
            <person name="Oshima K."/>
            <person name="Suda W."/>
            <person name="Hattori M."/>
            <person name="Takahashi T."/>
        </authorList>
    </citation>
    <scope>NUCLEOTIDE SEQUENCE [LARGE SCALE GENOMIC DNA]</scope>
    <source>
        <strain evidence="3 4">NBRC111893</strain>
    </source>
</reference>
<proteinExistence type="inferred from homology"/>
<protein>
    <submittedName>
        <fullName evidence="3">Programmed cell death toxin MazF</fullName>
    </submittedName>
</protein>
<dbReference type="InterPro" id="IPR011067">
    <property type="entry name" value="Plasmid_toxin/cell-grow_inhib"/>
</dbReference>
<dbReference type="AlphaFoldDB" id="A0A401FN78"/>
<dbReference type="SUPFAM" id="SSF50118">
    <property type="entry name" value="Cell growth inhibitor/plasmid maintenance toxic component"/>
    <property type="match status" value="1"/>
</dbReference>
<keyword evidence="4" id="KW-1185">Reference proteome</keyword>
<dbReference type="OrthoDB" id="9808744at2"/>
<dbReference type="GO" id="GO:0016075">
    <property type="term" value="P:rRNA catabolic process"/>
    <property type="evidence" value="ECO:0007669"/>
    <property type="project" value="TreeGrafter"/>
</dbReference>
<dbReference type="GO" id="GO:0006402">
    <property type="term" value="P:mRNA catabolic process"/>
    <property type="evidence" value="ECO:0007669"/>
    <property type="project" value="TreeGrafter"/>
</dbReference>
<dbReference type="Gene3D" id="2.30.30.110">
    <property type="match status" value="1"/>
</dbReference>
<evidence type="ECO:0000313" key="4">
    <source>
        <dbReference type="Proteomes" id="UP000286974"/>
    </source>
</evidence>
<dbReference type="GO" id="GO:0004521">
    <property type="term" value="F:RNA endonuclease activity"/>
    <property type="evidence" value="ECO:0007669"/>
    <property type="project" value="TreeGrafter"/>
</dbReference>
<dbReference type="GO" id="GO:0003677">
    <property type="term" value="F:DNA binding"/>
    <property type="evidence" value="ECO:0007669"/>
    <property type="project" value="InterPro"/>
</dbReference>
<sequence>MTESSKEVHHAQGWDEIKQGSICWSDLNPTLGHEQHGRRPVLIVSNAEYYKYTKMVKIVAISSSERQASFPLNIPLKDTKTKGYILTDQERAIDPENRNIELIEQAPADILAHVLELISETY</sequence>
<evidence type="ECO:0000256" key="1">
    <source>
        <dbReference type="ARBA" id="ARBA00007521"/>
    </source>
</evidence>
<dbReference type="RefSeq" id="WP_125008639.1">
    <property type="nucleotide sequence ID" value="NZ_BEXA01000004.1"/>
</dbReference>
<keyword evidence="2" id="KW-1277">Toxin-antitoxin system</keyword>
<dbReference type="PANTHER" id="PTHR33988">
    <property type="entry name" value="ENDORIBONUCLEASE MAZF-RELATED"/>
    <property type="match status" value="1"/>
</dbReference>
<dbReference type="InterPro" id="IPR003477">
    <property type="entry name" value="PemK-like"/>
</dbReference>
<dbReference type="EMBL" id="BEXA01000004">
    <property type="protein sequence ID" value="GAY73842.1"/>
    <property type="molecule type" value="Genomic_DNA"/>
</dbReference>
<evidence type="ECO:0000313" key="3">
    <source>
        <dbReference type="EMBL" id="GAY73842.1"/>
    </source>
</evidence>